<dbReference type="Proteomes" id="UP000230304">
    <property type="component" value="Unassembled WGS sequence"/>
</dbReference>
<gene>
    <name evidence="1" type="ORF">COS26_01780</name>
</gene>
<comment type="caution">
    <text evidence="1">The sequence shown here is derived from an EMBL/GenBank/DDBJ whole genome shotgun (WGS) entry which is preliminary data.</text>
</comment>
<protein>
    <recommendedName>
        <fullName evidence="3">DNA alkylation repair protein</fullName>
    </recommendedName>
</protein>
<evidence type="ECO:0000313" key="1">
    <source>
        <dbReference type="EMBL" id="PIV42565.1"/>
    </source>
</evidence>
<dbReference type="InterPro" id="IPR014825">
    <property type="entry name" value="DNA_alkylation"/>
</dbReference>
<accession>A0A2M7D7T2</accession>
<dbReference type="InterPro" id="IPR016024">
    <property type="entry name" value="ARM-type_fold"/>
</dbReference>
<reference evidence="2" key="1">
    <citation type="submission" date="2017-09" db="EMBL/GenBank/DDBJ databases">
        <title>Depth-based differentiation of microbial function through sediment-hosted aquifers and enrichment of novel symbionts in the deep terrestrial subsurface.</title>
        <authorList>
            <person name="Probst A.J."/>
            <person name="Ladd B."/>
            <person name="Jarett J.K."/>
            <person name="Geller-Mcgrath D.E."/>
            <person name="Sieber C.M.K."/>
            <person name="Emerson J.B."/>
            <person name="Anantharaman K."/>
            <person name="Thomas B.C."/>
            <person name="Malmstrom R."/>
            <person name="Stieglmeier M."/>
            <person name="Klingl A."/>
            <person name="Woyke T."/>
            <person name="Ryan C.M."/>
            <person name="Banfield J.F."/>
        </authorList>
    </citation>
    <scope>NUCLEOTIDE SEQUENCE [LARGE SCALE GENOMIC DNA]</scope>
</reference>
<dbReference type="EMBL" id="PEUA01000043">
    <property type="protein sequence ID" value="PIV42565.1"/>
    <property type="molecule type" value="Genomic_DNA"/>
</dbReference>
<dbReference type="SUPFAM" id="SSF48371">
    <property type="entry name" value="ARM repeat"/>
    <property type="match status" value="1"/>
</dbReference>
<evidence type="ECO:0000313" key="2">
    <source>
        <dbReference type="Proteomes" id="UP000230304"/>
    </source>
</evidence>
<dbReference type="CDD" id="cd06561">
    <property type="entry name" value="AlkD_like"/>
    <property type="match status" value="1"/>
</dbReference>
<dbReference type="PANTHER" id="PTHR41291:SF1">
    <property type="entry name" value="DNA ALKYLATION REPAIR PROTEIN"/>
    <property type="match status" value="1"/>
</dbReference>
<feature type="non-terminal residue" evidence="1">
    <location>
        <position position="199"/>
    </location>
</feature>
<evidence type="ECO:0008006" key="3">
    <source>
        <dbReference type="Google" id="ProtNLM"/>
    </source>
</evidence>
<sequence length="199" mass="22827">MAERNIADLNKIKSRRRGDFLVELINMAREQSSEILKKLKSLSNPKNAEGMARFGINPKNTLGVSIPNLRKLAKQTGKNHKLARELWDSKIHEARILAGMIDDPKLVSEKQMDKWTKGFDSWDVCDQVCANLFDKTPRAFEKAVKWTKSSEEFIKRAGFSLMACLAWHDKTSDDKEFIKLFSAIKREAADERNFVRKAV</sequence>
<dbReference type="Gene3D" id="1.25.10.90">
    <property type="match status" value="1"/>
</dbReference>
<proteinExistence type="predicted"/>
<dbReference type="Pfam" id="PF08713">
    <property type="entry name" value="DNA_alkylation"/>
    <property type="match status" value="1"/>
</dbReference>
<organism evidence="1 2">
    <name type="scientific">Candidatus Nealsonbacteria bacterium CG02_land_8_20_14_3_00_40_11</name>
    <dbReference type="NCBI Taxonomy" id="1974700"/>
    <lineage>
        <taxon>Bacteria</taxon>
        <taxon>Candidatus Nealsoniibacteriota</taxon>
    </lineage>
</organism>
<dbReference type="AlphaFoldDB" id="A0A2M7D7T2"/>
<dbReference type="PANTHER" id="PTHR41291">
    <property type="entry name" value="DNA ALKYLATION REPAIR PROTEIN"/>
    <property type="match status" value="1"/>
</dbReference>
<name>A0A2M7D7T2_9BACT</name>